<reference evidence="2 3" key="1">
    <citation type="submission" date="2020-10" db="EMBL/GenBank/DDBJ databases">
        <title>Connecting structure to function with the recovery of over 1000 high-quality activated sludge metagenome-assembled genomes encoding full-length rRNA genes using long-read sequencing.</title>
        <authorList>
            <person name="Singleton C.M."/>
            <person name="Petriglieri F."/>
            <person name="Kristensen J.M."/>
            <person name="Kirkegaard R.H."/>
            <person name="Michaelsen T.Y."/>
            <person name="Andersen M.H."/>
            <person name="Karst S.M."/>
            <person name="Dueholm M.S."/>
            <person name="Nielsen P.H."/>
            <person name="Albertsen M."/>
        </authorList>
    </citation>
    <scope>NUCLEOTIDE SEQUENCE [LARGE SCALE GENOMIC DNA]</scope>
    <source>
        <strain evidence="2">Ribe_18-Q3-R11-54_BAT3C.373</strain>
    </source>
</reference>
<sequence>MRDVQFVYNTQLEELIIPEYGRNVQELVRHCKTIEDNEYRHAFAESILDLMQIMTPYNRNLEEHRKKLWHHFFRIAKYDINITPPPGVTPSPDLDFVKPEKIPYPGRAERYRHYGNYVNAMILKAIELEDPAKREAFSVLIASYMKTAYKNWNKEHYVNDDIIKEDLHNMSKGKLVLPDDVTLDSNVSFTRHQRKPNFKPRNQSNNNNNRNFNKNRFKSNSNNNRRPQ</sequence>
<feature type="region of interest" description="Disordered" evidence="1">
    <location>
        <begin position="189"/>
        <end position="228"/>
    </location>
</feature>
<organism evidence="2 3">
    <name type="scientific">Candidatus Defluviibacterium haderslevense</name>
    <dbReference type="NCBI Taxonomy" id="2981993"/>
    <lineage>
        <taxon>Bacteria</taxon>
        <taxon>Pseudomonadati</taxon>
        <taxon>Bacteroidota</taxon>
        <taxon>Saprospiria</taxon>
        <taxon>Saprospirales</taxon>
        <taxon>Saprospiraceae</taxon>
        <taxon>Candidatus Defluviibacterium</taxon>
    </lineage>
</organism>
<evidence type="ECO:0000313" key="3">
    <source>
        <dbReference type="Proteomes" id="UP000808349"/>
    </source>
</evidence>
<dbReference type="AlphaFoldDB" id="A0A9D7S5T5"/>
<feature type="compositionally biased region" description="Low complexity" evidence="1">
    <location>
        <begin position="199"/>
        <end position="228"/>
    </location>
</feature>
<comment type="caution">
    <text evidence="2">The sequence shown here is derived from an EMBL/GenBank/DDBJ whole genome shotgun (WGS) entry which is preliminary data.</text>
</comment>
<dbReference type="Pfam" id="PF14123">
    <property type="entry name" value="DUF4290"/>
    <property type="match status" value="1"/>
</dbReference>
<gene>
    <name evidence="2" type="ORF">IPO85_01620</name>
</gene>
<proteinExistence type="predicted"/>
<dbReference type="EMBL" id="JADKFW010000004">
    <property type="protein sequence ID" value="MBK9716223.1"/>
    <property type="molecule type" value="Genomic_DNA"/>
</dbReference>
<name>A0A9D7S5T5_9BACT</name>
<evidence type="ECO:0000256" key="1">
    <source>
        <dbReference type="SAM" id="MobiDB-lite"/>
    </source>
</evidence>
<accession>A0A9D7S5T5</accession>
<dbReference type="InterPro" id="IPR025632">
    <property type="entry name" value="DUF4290"/>
</dbReference>
<evidence type="ECO:0000313" key="2">
    <source>
        <dbReference type="EMBL" id="MBK9716223.1"/>
    </source>
</evidence>
<dbReference type="Proteomes" id="UP000808349">
    <property type="component" value="Unassembled WGS sequence"/>
</dbReference>
<protein>
    <submittedName>
        <fullName evidence="2">DUF4290 domain-containing protein</fullName>
    </submittedName>
</protein>